<dbReference type="Proteomes" id="UP000198460">
    <property type="component" value="Unassembled WGS sequence"/>
</dbReference>
<evidence type="ECO:0000313" key="2">
    <source>
        <dbReference type="Proteomes" id="UP000198460"/>
    </source>
</evidence>
<protein>
    <submittedName>
        <fullName evidence="1">Uncharacterized protein</fullName>
    </submittedName>
</protein>
<proteinExistence type="predicted"/>
<organism evidence="1 2">
    <name type="scientific">Burkholderia singularis</name>
    <dbReference type="NCBI Taxonomy" id="1503053"/>
    <lineage>
        <taxon>Bacteria</taxon>
        <taxon>Pseudomonadati</taxon>
        <taxon>Pseudomonadota</taxon>
        <taxon>Betaproteobacteria</taxon>
        <taxon>Burkholderiales</taxon>
        <taxon>Burkholderiaceae</taxon>
        <taxon>Burkholderia</taxon>
        <taxon>pseudomallei group</taxon>
    </lineage>
</organism>
<dbReference type="AlphaFoldDB" id="A0A238HA34"/>
<evidence type="ECO:0000313" key="1">
    <source>
        <dbReference type="EMBL" id="SMG01877.1"/>
    </source>
</evidence>
<reference evidence="1 2" key="1">
    <citation type="submission" date="2017-04" db="EMBL/GenBank/DDBJ databases">
        <authorList>
            <person name="Afonso C.L."/>
            <person name="Miller P.J."/>
            <person name="Scott M.A."/>
            <person name="Spackman E."/>
            <person name="Goraichik I."/>
            <person name="Dimitrov K.M."/>
            <person name="Suarez D.L."/>
            <person name="Swayne D.E."/>
        </authorList>
    </citation>
    <scope>NUCLEOTIDE SEQUENCE [LARGE SCALE GENOMIC DNA]</scope>
    <source>
        <strain evidence="1">LMG 28154</strain>
    </source>
</reference>
<sequence length="51" mass="5416">MRTADGGAAHARRLGHAKYCPPVPCRGEPVRRGTVEFTAASRFAPIHKASG</sequence>
<gene>
    <name evidence="1" type="ORF">BSIN_0777</name>
</gene>
<accession>A0A238HA34</accession>
<dbReference type="EMBL" id="FXAN01000083">
    <property type="protein sequence ID" value="SMG01877.1"/>
    <property type="molecule type" value="Genomic_DNA"/>
</dbReference>
<name>A0A238HA34_9BURK</name>